<gene>
    <name evidence="2" type="ORF">AWRI4620_LOCUS3480</name>
</gene>
<evidence type="ECO:0000313" key="2">
    <source>
        <dbReference type="EMBL" id="CAD0109225.1"/>
    </source>
</evidence>
<dbReference type="AlphaFoldDB" id="A0A9N8KJN4"/>
<organism evidence="2 3">
    <name type="scientific">Aureobasidium uvarum</name>
    <dbReference type="NCBI Taxonomy" id="2773716"/>
    <lineage>
        <taxon>Eukaryota</taxon>
        <taxon>Fungi</taxon>
        <taxon>Dikarya</taxon>
        <taxon>Ascomycota</taxon>
        <taxon>Pezizomycotina</taxon>
        <taxon>Dothideomycetes</taxon>
        <taxon>Dothideomycetidae</taxon>
        <taxon>Dothideales</taxon>
        <taxon>Saccotheciaceae</taxon>
        <taxon>Aureobasidium</taxon>
    </lineage>
</organism>
<feature type="region of interest" description="Disordered" evidence="1">
    <location>
        <begin position="62"/>
        <end position="131"/>
    </location>
</feature>
<comment type="caution">
    <text evidence="2">The sequence shown here is derived from an EMBL/GenBank/DDBJ whole genome shotgun (WGS) entry which is preliminary data.</text>
</comment>
<dbReference type="EMBL" id="CAINUL010000003">
    <property type="protein sequence ID" value="CAD0109225.1"/>
    <property type="molecule type" value="Genomic_DNA"/>
</dbReference>
<protein>
    <submittedName>
        <fullName evidence="2">Uncharacterized protein</fullName>
    </submittedName>
</protein>
<feature type="compositionally biased region" description="Polar residues" evidence="1">
    <location>
        <begin position="103"/>
        <end position="115"/>
    </location>
</feature>
<accession>A0A9N8KJN4</accession>
<proteinExistence type="predicted"/>
<sequence>MHLEKKTLEQKNQELVKAFSEKSKAHQRLTKLYQRAKGTHDAEQMRYAAADDVDHVIQSMQGPGFTEVLRDRTPQRPASMPRRGSGQDMPQVYSHSRVGSYGGSKNQVWSSQNSRGGTGALATLRLPITEL</sequence>
<name>A0A9N8KJN4_9PEZI</name>
<evidence type="ECO:0000313" key="3">
    <source>
        <dbReference type="Proteomes" id="UP000745764"/>
    </source>
</evidence>
<dbReference type="Proteomes" id="UP000745764">
    <property type="component" value="Unassembled WGS sequence"/>
</dbReference>
<reference evidence="2" key="1">
    <citation type="submission" date="2020-06" db="EMBL/GenBank/DDBJ databases">
        <authorList>
            <person name="Onetto C."/>
        </authorList>
    </citation>
    <scope>NUCLEOTIDE SEQUENCE</scope>
</reference>
<evidence type="ECO:0000256" key="1">
    <source>
        <dbReference type="SAM" id="MobiDB-lite"/>
    </source>
</evidence>
<dbReference type="OrthoDB" id="441210at2759"/>
<keyword evidence="3" id="KW-1185">Reference proteome</keyword>